<evidence type="ECO:0000313" key="3">
    <source>
        <dbReference type="Proteomes" id="UP000290759"/>
    </source>
</evidence>
<protein>
    <submittedName>
        <fullName evidence="2">Uncharacterized protein</fullName>
    </submittedName>
</protein>
<reference evidence="2 3" key="2">
    <citation type="submission" date="2019-02" db="EMBL/GenBank/DDBJ databases">
        <title>'Lichenibacterium ramalinii' gen. nov. sp. nov., 'Lichenibacterium minor' gen. nov. sp. nov.</title>
        <authorList>
            <person name="Pankratov T."/>
        </authorList>
    </citation>
    <scope>NUCLEOTIDE SEQUENCE [LARGE SCALE GENOMIC DNA]</scope>
    <source>
        <strain evidence="2 3">RmlP026</strain>
    </source>
</reference>
<dbReference type="AlphaFoldDB" id="A0A4Q2UEH2"/>
<feature type="region of interest" description="Disordered" evidence="1">
    <location>
        <begin position="1"/>
        <end position="81"/>
    </location>
</feature>
<reference evidence="2 3" key="1">
    <citation type="submission" date="2018-12" db="EMBL/GenBank/DDBJ databases">
        <authorList>
            <person name="Grouzdev D.S."/>
            <person name="Krutkina M.S."/>
        </authorList>
    </citation>
    <scope>NUCLEOTIDE SEQUENCE [LARGE SCALE GENOMIC DNA]</scope>
    <source>
        <strain evidence="2 3">RmlP026</strain>
    </source>
</reference>
<feature type="compositionally biased region" description="Basic and acidic residues" evidence="1">
    <location>
        <begin position="1"/>
        <end position="22"/>
    </location>
</feature>
<sequence length="81" mass="9046">MDQDDEKRRAIDVEPFEPRSPDLEGGDTSMDPESMTLEDLAEAENSRPDIPGETVDGLDEMDEEVRRQAEDLPTETPGRGL</sequence>
<proteinExistence type="predicted"/>
<name>A0A4Q2UEH2_9HYPH</name>
<organism evidence="2 3">
    <name type="scientific">Lichenibacterium minor</name>
    <dbReference type="NCBI Taxonomy" id="2316528"/>
    <lineage>
        <taxon>Bacteria</taxon>
        <taxon>Pseudomonadati</taxon>
        <taxon>Pseudomonadota</taxon>
        <taxon>Alphaproteobacteria</taxon>
        <taxon>Hyphomicrobiales</taxon>
        <taxon>Lichenihabitantaceae</taxon>
        <taxon>Lichenibacterium</taxon>
    </lineage>
</organism>
<accession>A0A4Q2UEH2</accession>
<comment type="caution">
    <text evidence="2">The sequence shown here is derived from an EMBL/GenBank/DDBJ whole genome shotgun (WGS) entry which is preliminary data.</text>
</comment>
<gene>
    <name evidence="2" type="ORF">D3273_04950</name>
</gene>
<evidence type="ECO:0000313" key="2">
    <source>
        <dbReference type="EMBL" id="RYC33215.1"/>
    </source>
</evidence>
<keyword evidence="3" id="KW-1185">Reference proteome</keyword>
<dbReference type="RefSeq" id="WP_129224086.1">
    <property type="nucleotide sequence ID" value="NZ_QYBB01000003.1"/>
</dbReference>
<dbReference type="EMBL" id="QYBB01000003">
    <property type="protein sequence ID" value="RYC33215.1"/>
    <property type="molecule type" value="Genomic_DNA"/>
</dbReference>
<evidence type="ECO:0000256" key="1">
    <source>
        <dbReference type="SAM" id="MobiDB-lite"/>
    </source>
</evidence>
<dbReference type="Proteomes" id="UP000290759">
    <property type="component" value="Unassembled WGS sequence"/>
</dbReference>
<dbReference type="OrthoDB" id="9847937at2"/>